<dbReference type="PROSITE" id="PS50234">
    <property type="entry name" value="VWFA"/>
    <property type="match status" value="2"/>
</dbReference>
<keyword evidence="2" id="KW-0472">Membrane</keyword>
<evidence type="ECO:0000256" key="2">
    <source>
        <dbReference type="SAM" id="Phobius"/>
    </source>
</evidence>
<feature type="non-terminal residue" evidence="5">
    <location>
        <position position="889"/>
    </location>
</feature>
<dbReference type="Gene3D" id="3.40.50.410">
    <property type="entry name" value="von Willebrand factor, type A domain"/>
    <property type="match status" value="2"/>
</dbReference>
<dbReference type="PANTHER" id="PTHR24020">
    <property type="entry name" value="COLLAGEN ALPHA"/>
    <property type="match status" value="1"/>
</dbReference>
<feature type="transmembrane region" description="Helical" evidence="2">
    <location>
        <begin position="110"/>
        <end position="133"/>
    </location>
</feature>
<dbReference type="AlphaFoldDB" id="A0A813K7I2"/>
<keyword evidence="2" id="KW-1133">Transmembrane helix</keyword>
<keyword evidence="3" id="KW-0732">Signal</keyword>
<feature type="domain" description="VWFA" evidence="4">
    <location>
        <begin position="189"/>
        <end position="372"/>
    </location>
</feature>
<feature type="domain" description="VWFA" evidence="4">
    <location>
        <begin position="553"/>
        <end position="794"/>
    </location>
</feature>
<evidence type="ECO:0000313" key="5">
    <source>
        <dbReference type="EMBL" id="CAE8696129.1"/>
    </source>
</evidence>
<comment type="caution">
    <text evidence="5">The sequence shown here is derived from an EMBL/GenBank/DDBJ whole genome shotgun (WGS) entry which is preliminary data.</text>
</comment>
<evidence type="ECO:0000256" key="3">
    <source>
        <dbReference type="SAM" id="SignalP"/>
    </source>
</evidence>
<dbReference type="SUPFAM" id="SSF53300">
    <property type="entry name" value="vWA-like"/>
    <property type="match status" value="2"/>
</dbReference>
<dbReference type="SMART" id="SM00327">
    <property type="entry name" value="VWA"/>
    <property type="match status" value="2"/>
</dbReference>
<dbReference type="Proteomes" id="UP000626109">
    <property type="component" value="Unassembled WGS sequence"/>
</dbReference>
<dbReference type="EMBL" id="CAJNNW010028448">
    <property type="protein sequence ID" value="CAE8696129.1"/>
    <property type="molecule type" value="Genomic_DNA"/>
</dbReference>
<evidence type="ECO:0000256" key="1">
    <source>
        <dbReference type="SAM" id="MobiDB-lite"/>
    </source>
</evidence>
<evidence type="ECO:0000259" key="4">
    <source>
        <dbReference type="PROSITE" id="PS50234"/>
    </source>
</evidence>
<proteinExistence type="predicted"/>
<dbReference type="CDD" id="cd00198">
    <property type="entry name" value="vWFA"/>
    <property type="match status" value="1"/>
</dbReference>
<dbReference type="Pfam" id="PF00092">
    <property type="entry name" value="VWA"/>
    <property type="match status" value="2"/>
</dbReference>
<keyword evidence="2" id="KW-0812">Transmembrane</keyword>
<dbReference type="InterPro" id="IPR002035">
    <property type="entry name" value="VWF_A"/>
</dbReference>
<feature type="compositionally biased region" description="Low complexity" evidence="1">
    <location>
        <begin position="50"/>
        <end position="70"/>
    </location>
</feature>
<gene>
    <name evidence="5" type="ORF">PGLA2088_LOCUS29697</name>
</gene>
<dbReference type="InterPro" id="IPR036465">
    <property type="entry name" value="vWFA_dom_sf"/>
</dbReference>
<feature type="chain" id="PRO_5033002475" description="VWFA domain-containing protein" evidence="3">
    <location>
        <begin position="32"/>
        <end position="889"/>
    </location>
</feature>
<dbReference type="PANTHER" id="PTHR24020:SF84">
    <property type="entry name" value="VWFA DOMAIN-CONTAINING PROTEIN"/>
    <property type="match status" value="1"/>
</dbReference>
<reference evidence="5" key="1">
    <citation type="submission" date="2021-02" db="EMBL/GenBank/DDBJ databases">
        <authorList>
            <person name="Dougan E. K."/>
            <person name="Rhodes N."/>
            <person name="Thang M."/>
            <person name="Chan C."/>
        </authorList>
    </citation>
    <scope>NUCLEOTIDE SEQUENCE</scope>
</reference>
<evidence type="ECO:0000313" key="6">
    <source>
        <dbReference type="Proteomes" id="UP000626109"/>
    </source>
</evidence>
<dbReference type="InterPro" id="IPR050525">
    <property type="entry name" value="ECM_Assembly_Org"/>
</dbReference>
<protein>
    <recommendedName>
        <fullName evidence="4">VWFA domain-containing protein</fullName>
    </recommendedName>
</protein>
<name>A0A813K7I2_POLGL</name>
<accession>A0A813K7I2</accession>
<sequence>MVRNTRTAGSLRLWPLLAASVALVPAGRAAAAGIEDVGFLRAGQRQLTVNSSSSNSSNSSNSSINSNSSNSSSSTNGIVGAAFCSCVQPAVLPGPRSNSQQFLGISDVNLAALAGAGLVLALQGIVLVVMLFYAMVCRKGATVAPELTPVMPQVVVTALQEPARQKETESQTTPQVFAELMRGVQRPIDLVCCLDSSFSVGDESFGKSVRFLQHLVRELEMPLSEVGVLRFHHGFAEVSPMTGNQEDLLSCLDALAYEPGETKLAPPLRHAGEMLKVESIQAAKKKKKEKATERKKVVLVVTDGDPNDLAEAEAEATALKSKGVLLLFVQVGDLVQPEIIRRLASAPSDRFVIQLRSYDELPDASAALLERVLDVSLWVRRAKCNLSLPDYMEVADVDAIPGLEIMIPGWQAAGTDAWHWDPRVGRVLEDPKIVPWEAKLARHHDKSQRLNVEVPPAAPGVVALQALPTKGGDPVLPPQGAMPLALPEPALPILAPLPLVPLQTDEPCGCSSLPLALVAVASSQPKPASVDSGVQTVPAMKVCLEPWRHAPLDLVVCIDSSASFCLARRRPERALATGSRGPIASSGDHGAWVESGTFERAKGFVERLATAVHMPEVRMALLRFEHVQEVICELTGQIDHFLPRLRVMEPSAGETRVAPPLWQALAMFGSSVGPNLQRPAAEGKEDAPPSVVAKAVLVITDGDPNDREEAAEAAAALRAHGVQILFVRVLRGSEGGRGSGRGCSHLEALAAPRQQRVLGRSFATGNGSLGLTEHRGIIEVEDSSEALGRLVPDVMRQLIAVSQRVVAARCALPMMPYEIVSRSELEGAEGHDIILPGFAPVALQSLSADCKVNSDDGAYRCRAVEPILDSSLLSWDPSQQLLQPIDLPK</sequence>
<feature type="signal peptide" evidence="3">
    <location>
        <begin position="1"/>
        <end position="31"/>
    </location>
</feature>
<organism evidence="5 6">
    <name type="scientific">Polarella glacialis</name>
    <name type="common">Dinoflagellate</name>
    <dbReference type="NCBI Taxonomy" id="89957"/>
    <lineage>
        <taxon>Eukaryota</taxon>
        <taxon>Sar</taxon>
        <taxon>Alveolata</taxon>
        <taxon>Dinophyceae</taxon>
        <taxon>Suessiales</taxon>
        <taxon>Suessiaceae</taxon>
        <taxon>Polarella</taxon>
    </lineage>
</organism>
<feature type="region of interest" description="Disordered" evidence="1">
    <location>
        <begin position="49"/>
        <end position="70"/>
    </location>
</feature>